<evidence type="ECO:0000256" key="4">
    <source>
        <dbReference type="SAM" id="MobiDB-lite"/>
    </source>
</evidence>
<dbReference type="PANTHER" id="PTHR43248:SF29">
    <property type="entry name" value="TRIPEPTIDYL AMINOPEPTIDASE"/>
    <property type="match status" value="1"/>
</dbReference>
<evidence type="ECO:0000313" key="8">
    <source>
        <dbReference type="Proteomes" id="UP001597419"/>
    </source>
</evidence>
<organism evidence="7 8">
    <name type="scientific">Amycolatopsis samaneae</name>
    <dbReference type="NCBI Taxonomy" id="664691"/>
    <lineage>
        <taxon>Bacteria</taxon>
        <taxon>Bacillati</taxon>
        <taxon>Actinomycetota</taxon>
        <taxon>Actinomycetes</taxon>
        <taxon>Pseudonocardiales</taxon>
        <taxon>Pseudonocardiaceae</taxon>
        <taxon>Amycolatopsis</taxon>
    </lineage>
</organism>
<comment type="caution">
    <text evidence="7">The sequence shown here is derived from an EMBL/GenBank/DDBJ whole genome shotgun (WGS) entry which is preliminary data.</text>
</comment>
<dbReference type="GO" id="GO:0016787">
    <property type="term" value="F:hydrolase activity"/>
    <property type="evidence" value="ECO:0007669"/>
    <property type="project" value="UniProtKB-KW"/>
</dbReference>
<dbReference type="Gene3D" id="3.40.50.1820">
    <property type="entry name" value="alpha/beta hydrolase"/>
    <property type="match status" value="1"/>
</dbReference>
<dbReference type="EMBL" id="JBHUKU010000002">
    <property type="protein sequence ID" value="MFD2457314.1"/>
    <property type="molecule type" value="Genomic_DNA"/>
</dbReference>
<keyword evidence="8" id="KW-1185">Reference proteome</keyword>
<evidence type="ECO:0000313" key="7">
    <source>
        <dbReference type="EMBL" id="MFD2457314.1"/>
    </source>
</evidence>
<dbReference type="InterPro" id="IPR051601">
    <property type="entry name" value="Serine_prot/Carboxylest_S33"/>
</dbReference>
<name>A0ABW5GAC7_9PSEU</name>
<dbReference type="PANTHER" id="PTHR43248">
    <property type="entry name" value="2-SUCCINYL-6-HYDROXY-2,4-CYCLOHEXADIENE-1-CARBOXYLATE SYNTHASE"/>
    <property type="match status" value="1"/>
</dbReference>
<dbReference type="SUPFAM" id="SSF53474">
    <property type="entry name" value="alpha/beta-Hydrolases"/>
    <property type="match status" value="1"/>
</dbReference>
<feature type="domain" description="AB hydrolase-1" evidence="5">
    <location>
        <begin position="87"/>
        <end position="275"/>
    </location>
</feature>
<dbReference type="InterPro" id="IPR000073">
    <property type="entry name" value="AB_hydrolase_1"/>
</dbReference>
<comment type="similarity">
    <text evidence="1">Belongs to the peptidase S33 family.</text>
</comment>
<feature type="domain" description="Peptidase S33 tripeptidyl aminopeptidase-like C-terminal" evidence="6">
    <location>
        <begin position="399"/>
        <end position="491"/>
    </location>
</feature>
<sequence>MLGLTMVPAAPASGAERDLSRFYHQQPGWATCRPDPATDPPGSKIPWEKMDCATITVPLDYRHPGAGRLNVAISRLKAKDPNARRGVLLLNPGGPGGDGLDLPLAFANNAIAGSYDLIGFDPRGVGRSTRLRCDYPRSFLLHTRPTDEEFADVSAHAQLLELGCKRAGGGIRPFISTANTARDLDVVRGVLGEKKINYLGFSYGTYLGAVYGSLFPAHLDRSVLDSSMHPEWLYYEQFAQQAVAWRQNVDAWVAWIAERDRTYHLGSTVAAVTTALDELGLKLAAKPTPIKNPPPGFPEFALDRNFFDLLLGGVPRTRPLWDVFAKVVNQLRAATGARLDADTDAAVGQLAGQVIPPTYEGAFQAITCEADWPRELNTYYDRMRVFREKYPYGLGAIAVQPTECTFRSFTPPEPLVPLRRHGYPIGVVVQAEYDANTQYDGGPAMAARLGDNLISVADEGTHGLYSRNECVTRQIDAYFVHGVLPDSRAFCPGRPRPDVPPDKAGARPAPASPLRAEVSRIIAENGPDHFRWR</sequence>
<evidence type="ECO:0000256" key="1">
    <source>
        <dbReference type="ARBA" id="ARBA00010088"/>
    </source>
</evidence>
<protein>
    <submittedName>
        <fullName evidence="7">Alpha/beta fold hydrolase</fullName>
    </submittedName>
</protein>
<feature type="region of interest" description="Disordered" evidence="4">
    <location>
        <begin position="491"/>
        <end position="518"/>
    </location>
</feature>
<evidence type="ECO:0000259" key="6">
    <source>
        <dbReference type="Pfam" id="PF08386"/>
    </source>
</evidence>
<reference evidence="8" key="1">
    <citation type="journal article" date="2019" name="Int. J. Syst. Evol. Microbiol.">
        <title>The Global Catalogue of Microorganisms (GCM) 10K type strain sequencing project: providing services to taxonomists for standard genome sequencing and annotation.</title>
        <authorList>
            <consortium name="The Broad Institute Genomics Platform"/>
            <consortium name="The Broad Institute Genome Sequencing Center for Infectious Disease"/>
            <person name="Wu L."/>
            <person name="Ma J."/>
        </authorList>
    </citation>
    <scope>NUCLEOTIDE SEQUENCE [LARGE SCALE GENOMIC DNA]</scope>
    <source>
        <strain evidence="8">CGMCC 4.7643</strain>
    </source>
</reference>
<dbReference type="Proteomes" id="UP001597419">
    <property type="component" value="Unassembled WGS sequence"/>
</dbReference>
<dbReference type="InterPro" id="IPR013595">
    <property type="entry name" value="Pept_S33_TAP-like_C"/>
</dbReference>
<keyword evidence="3 7" id="KW-0378">Hydrolase</keyword>
<dbReference type="Pfam" id="PF00561">
    <property type="entry name" value="Abhydrolase_1"/>
    <property type="match status" value="1"/>
</dbReference>
<evidence type="ECO:0000256" key="2">
    <source>
        <dbReference type="ARBA" id="ARBA00022729"/>
    </source>
</evidence>
<dbReference type="InterPro" id="IPR029058">
    <property type="entry name" value="AB_hydrolase_fold"/>
</dbReference>
<feature type="compositionally biased region" description="Basic and acidic residues" evidence="4">
    <location>
        <begin position="495"/>
        <end position="505"/>
    </location>
</feature>
<dbReference type="Pfam" id="PF08386">
    <property type="entry name" value="Abhydrolase_4"/>
    <property type="match status" value="1"/>
</dbReference>
<accession>A0ABW5GAC7</accession>
<proteinExistence type="inferred from homology"/>
<evidence type="ECO:0000256" key="3">
    <source>
        <dbReference type="ARBA" id="ARBA00022801"/>
    </source>
</evidence>
<dbReference type="RefSeq" id="WP_345388516.1">
    <property type="nucleotide sequence ID" value="NZ_BAABHG010000003.1"/>
</dbReference>
<evidence type="ECO:0000259" key="5">
    <source>
        <dbReference type="Pfam" id="PF00561"/>
    </source>
</evidence>
<gene>
    <name evidence="7" type="ORF">ACFSYJ_01830</name>
</gene>
<keyword evidence="2" id="KW-0732">Signal</keyword>